<keyword evidence="7" id="KW-1185">Reference proteome</keyword>
<evidence type="ECO:0000256" key="4">
    <source>
        <dbReference type="ARBA" id="ARBA00022833"/>
    </source>
</evidence>
<dbReference type="PANTHER" id="PTHR34535">
    <property type="entry name" value="HYDROGENASE MATURATION FACTOR HYPA"/>
    <property type="match status" value="1"/>
</dbReference>
<organism evidence="6 7">
    <name type="scientific">Pontiella desulfatans</name>
    <dbReference type="NCBI Taxonomy" id="2750659"/>
    <lineage>
        <taxon>Bacteria</taxon>
        <taxon>Pseudomonadati</taxon>
        <taxon>Kiritimatiellota</taxon>
        <taxon>Kiritimatiellia</taxon>
        <taxon>Kiritimatiellales</taxon>
        <taxon>Pontiellaceae</taxon>
        <taxon>Pontiella</taxon>
    </lineage>
</organism>
<dbReference type="NCBIfam" id="TIGR00100">
    <property type="entry name" value="hypA"/>
    <property type="match status" value="1"/>
</dbReference>
<dbReference type="RefSeq" id="WP_136078339.1">
    <property type="nucleotide sequence ID" value="NZ_CAAHFG010000001.1"/>
</dbReference>
<dbReference type="PIRSF" id="PIRSF004761">
    <property type="entry name" value="Hydrgn_mat_HypA"/>
    <property type="match status" value="1"/>
</dbReference>
<evidence type="ECO:0000313" key="7">
    <source>
        <dbReference type="Proteomes" id="UP000366872"/>
    </source>
</evidence>
<name>A0A6C2TZV2_PONDE</name>
<proteinExistence type="inferred from homology"/>
<dbReference type="PANTHER" id="PTHR34535:SF3">
    <property type="entry name" value="HYDROGENASE MATURATION FACTOR HYPA"/>
    <property type="match status" value="1"/>
</dbReference>
<dbReference type="GO" id="GO:0051604">
    <property type="term" value="P:protein maturation"/>
    <property type="evidence" value="ECO:0007669"/>
    <property type="project" value="InterPro"/>
</dbReference>
<feature type="binding site" evidence="5">
    <location>
        <position position="89"/>
    </location>
    <ligand>
        <name>Zn(2+)</name>
        <dbReference type="ChEBI" id="CHEBI:29105"/>
    </ligand>
</feature>
<dbReference type="AlphaFoldDB" id="A0A6C2TZV2"/>
<keyword evidence="2 5" id="KW-0533">Nickel</keyword>
<reference evidence="6 7" key="1">
    <citation type="submission" date="2019-04" db="EMBL/GenBank/DDBJ databases">
        <authorList>
            <person name="Van Vliet M D."/>
        </authorList>
    </citation>
    <scope>NUCLEOTIDE SEQUENCE [LARGE SCALE GENOMIC DNA]</scope>
    <source>
        <strain evidence="6 7">F1</strain>
    </source>
</reference>
<dbReference type="HAMAP" id="MF_00213">
    <property type="entry name" value="HypA_HybF"/>
    <property type="match status" value="1"/>
</dbReference>
<dbReference type="InterPro" id="IPR000688">
    <property type="entry name" value="HypA/HybF"/>
</dbReference>
<feature type="binding site" evidence="5">
    <location>
        <position position="92"/>
    </location>
    <ligand>
        <name>Zn(2+)</name>
        <dbReference type="ChEBI" id="CHEBI:29105"/>
    </ligand>
</feature>
<evidence type="ECO:0000256" key="5">
    <source>
        <dbReference type="HAMAP-Rule" id="MF_00213"/>
    </source>
</evidence>
<evidence type="ECO:0000256" key="2">
    <source>
        <dbReference type="ARBA" id="ARBA00022596"/>
    </source>
</evidence>
<keyword evidence="4 5" id="KW-0862">Zinc</keyword>
<dbReference type="Gene3D" id="3.30.2320.80">
    <property type="match status" value="1"/>
</dbReference>
<feature type="binding site" evidence="5">
    <location>
        <position position="2"/>
    </location>
    <ligand>
        <name>Ni(2+)</name>
        <dbReference type="ChEBI" id="CHEBI:49786"/>
    </ligand>
</feature>
<comment type="function">
    <text evidence="5">Involved in the maturation of [NiFe] hydrogenases. Required for nickel insertion into the metal center of the hydrogenase.</text>
</comment>
<gene>
    <name evidence="5 6" type="primary">hypA</name>
    <name evidence="6" type="ORF">PDESU_01250</name>
</gene>
<dbReference type="Pfam" id="PF01155">
    <property type="entry name" value="HypA"/>
    <property type="match status" value="1"/>
</dbReference>
<dbReference type="Proteomes" id="UP000366872">
    <property type="component" value="Unassembled WGS sequence"/>
</dbReference>
<evidence type="ECO:0000313" key="6">
    <source>
        <dbReference type="EMBL" id="VGO12696.1"/>
    </source>
</evidence>
<keyword evidence="3 5" id="KW-0479">Metal-binding</keyword>
<protein>
    <recommendedName>
        <fullName evidence="5">Hydrogenase maturation factor HypA</fullName>
    </recommendedName>
</protein>
<dbReference type="PROSITE" id="PS01249">
    <property type="entry name" value="HYPA"/>
    <property type="match status" value="1"/>
</dbReference>
<feature type="binding site" evidence="5">
    <location>
        <position position="76"/>
    </location>
    <ligand>
        <name>Zn(2+)</name>
        <dbReference type="ChEBI" id="CHEBI:29105"/>
    </ligand>
</feature>
<sequence length="115" mass="12695">MHELSLAQGLVEQLEQAASMQNALRIDRIVLVIGKYSGVERDAFEFAFPFAAEGTLAENAVLEIEELPVEVECCQCKAVSHPEPTFLLCRACGSNEVKLMGGREFLVRSIELEIP</sequence>
<dbReference type="EMBL" id="CAAHFG010000001">
    <property type="protein sequence ID" value="VGO12696.1"/>
    <property type="molecule type" value="Genomic_DNA"/>
</dbReference>
<dbReference type="InterPro" id="IPR020538">
    <property type="entry name" value="Hydgase_Ni_incorp_HypA/HybF_CS"/>
</dbReference>
<dbReference type="GO" id="GO:0008270">
    <property type="term" value="F:zinc ion binding"/>
    <property type="evidence" value="ECO:0007669"/>
    <property type="project" value="UniProtKB-UniRule"/>
</dbReference>
<accession>A0A6C2TZV2</accession>
<comment type="similarity">
    <text evidence="1 5">Belongs to the HypA/HybF family.</text>
</comment>
<evidence type="ECO:0000256" key="1">
    <source>
        <dbReference type="ARBA" id="ARBA00010748"/>
    </source>
</evidence>
<evidence type="ECO:0000256" key="3">
    <source>
        <dbReference type="ARBA" id="ARBA00022723"/>
    </source>
</evidence>
<dbReference type="GO" id="GO:0016151">
    <property type="term" value="F:nickel cation binding"/>
    <property type="evidence" value="ECO:0007669"/>
    <property type="project" value="UniProtKB-UniRule"/>
</dbReference>
<feature type="binding site" evidence="5">
    <location>
        <position position="73"/>
    </location>
    <ligand>
        <name>Zn(2+)</name>
        <dbReference type="ChEBI" id="CHEBI:29105"/>
    </ligand>
</feature>